<feature type="domain" description="RlpA-like protein double-psi beta-barrel" evidence="6">
    <location>
        <begin position="72"/>
        <end position="157"/>
    </location>
</feature>
<dbReference type="AlphaFoldDB" id="A0A1M6ICX5"/>
<organism evidence="7 8">
    <name type="scientific">Bradyrhizobium lablabi</name>
    <dbReference type="NCBI Taxonomy" id="722472"/>
    <lineage>
        <taxon>Bacteria</taxon>
        <taxon>Pseudomonadati</taxon>
        <taxon>Pseudomonadota</taxon>
        <taxon>Alphaproteobacteria</taxon>
        <taxon>Hyphomicrobiales</taxon>
        <taxon>Nitrobacteraceae</taxon>
        <taxon>Bradyrhizobium</taxon>
    </lineage>
</organism>
<dbReference type="EMBL" id="LT670844">
    <property type="protein sequence ID" value="SHJ32311.1"/>
    <property type="molecule type" value="Genomic_DNA"/>
</dbReference>
<keyword evidence="3 7" id="KW-0449">Lipoprotein</keyword>
<comment type="similarity">
    <text evidence="3 4">Belongs to the RlpA family.</text>
</comment>
<evidence type="ECO:0000313" key="8">
    <source>
        <dbReference type="Proteomes" id="UP000189935"/>
    </source>
</evidence>
<comment type="function">
    <text evidence="3">Lytic transglycosylase with a strong preference for naked glycan strands that lack stem peptides.</text>
</comment>
<keyword evidence="2 3" id="KW-0961">Cell wall biogenesis/degradation</keyword>
<keyword evidence="5" id="KW-0732">Signal</keyword>
<proteinExistence type="inferred from homology"/>
<dbReference type="Pfam" id="PF03330">
    <property type="entry name" value="DPBB_1"/>
    <property type="match status" value="1"/>
</dbReference>
<dbReference type="SUPFAM" id="SSF50685">
    <property type="entry name" value="Barwin-like endoglucanases"/>
    <property type="match status" value="1"/>
</dbReference>
<keyword evidence="1 3" id="KW-0456">Lyase</keyword>
<gene>
    <name evidence="3" type="primary">rlpA</name>
    <name evidence="7" type="ORF">SAMN05444159_0309</name>
</gene>
<evidence type="ECO:0000256" key="5">
    <source>
        <dbReference type="SAM" id="SignalP"/>
    </source>
</evidence>
<dbReference type="PANTHER" id="PTHR34183">
    <property type="entry name" value="ENDOLYTIC PEPTIDOGLYCAN TRANSGLYCOSYLASE RLPA"/>
    <property type="match status" value="1"/>
</dbReference>
<evidence type="ECO:0000313" key="7">
    <source>
        <dbReference type="EMBL" id="SHJ32311.1"/>
    </source>
</evidence>
<dbReference type="OrthoDB" id="9779128at2"/>
<dbReference type="InterPro" id="IPR009009">
    <property type="entry name" value="RlpA-like_DPBB"/>
</dbReference>
<dbReference type="GO" id="GO:0008932">
    <property type="term" value="F:lytic endotransglycosylase activity"/>
    <property type="evidence" value="ECO:0007669"/>
    <property type="project" value="UniProtKB-UniRule"/>
</dbReference>
<dbReference type="EC" id="4.2.2.-" evidence="3"/>
<evidence type="ECO:0000256" key="2">
    <source>
        <dbReference type="ARBA" id="ARBA00023316"/>
    </source>
</evidence>
<dbReference type="PROSITE" id="PS51257">
    <property type="entry name" value="PROKAR_LIPOPROTEIN"/>
    <property type="match status" value="1"/>
</dbReference>
<dbReference type="NCBIfam" id="TIGR00413">
    <property type="entry name" value="rlpA"/>
    <property type="match status" value="1"/>
</dbReference>
<dbReference type="InterPro" id="IPR036908">
    <property type="entry name" value="RlpA-like_sf"/>
</dbReference>
<keyword evidence="3" id="KW-1003">Cell membrane</keyword>
<dbReference type="Gene3D" id="2.40.40.10">
    <property type="entry name" value="RlpA-like domain"/>
    <property type="match status" value="1"/>
</dbReference>
<protein>
    <recommendedName>
        <fullName evidence="3">Endolytic peptidoglycan transglycosylase RlpA</fullName>
        <ecNumber evidence="3">4.2.2.-</ecNumber>
    </recommendedName>
</protein>
<dbReference type="HAMAP" id="MF_02071">
    <property type="entry name" value="RlpA"/>
    <property type="match status" value="1"/>
</dbReference>
<dbReference type="InterPro" id="IPR012997">
    <property type="entry name" value="RplA"/>
</dbReference>
<evidence type="ECO:0000256" key="3">
    <source>
        <dbReference type="HAMAP-Rule" id="MF_02071"/>
    </source>
</evidence>
<comment type="subcellular location">
    <subcellularLocation>
        <location evidence="3">Cell membrane</location>
        <topology evidence="3">Lipid-anchor</topology>
    </subcellularLocation>
</comment>
<dbReference type="InterPro" id="IPR034718">
    <property type="entry name" value="RlpA"/>
</dbReference>
<keyword evidence="3" id="KW-0564">Palmitate</keyword>
<sequence length="162" mass="17068">MFSMRCVVRLFAVALGGALLGACAQSSVVTRHSEFVGASRHASLPMRRHVASVKKHTPFAAKKNAGGTQVASQGVASFYTEGTETASGEKFDTHELTAAHPTLPFGTKLRVTNTATGRSVTVRVNDRGPYVHGRVVDVSYSAANALGMVNKGVANVKLDVVQ</sequence>
<dbReference type="GO" id="GO:0071555">
    <property type="term" value="P:cell wall organization"/>
    <property type="evidence" value="ECO:0007669"/>
    <property type="project" value="UniProtKB-KW"/>
</dbReference>
<dbReference type="PANTHER" id="PTHR34183:SF1">
    <property type="entry name" value="ENDOLYTIC PEPTIDOGLYCAN TRANSGLYCOSYLASE RLPA"/>
    <property type="match status" value="1"/>
</dbReference>
<dbReference type="GO" id="GO:0005886">
    <property type="term" value="C:plasma membrane"/>
    <property type="evidence" value="ECO:0007669"/>
    <property type="project" value="UniProtKB-SubCell"/>
</dbReference>
<reference evidence="7 8" key="1">
    <citation type="submission" date="2016-11" db="EMBL/GenBank/DDBJ databases">
        <authorList>
            <person name="Jaros S."/>
            <person name="Januszkiewicz K."/>
            <person name="Wedrychowicz H."/>
        </authorList>
    </citation>
    <scope>NUCLEOTIDE SEQUENCE [LARGE SCALE GENOMIC DNA]</scope>
    <source>
        <strain evidence="7 8">GAS499</strain>
    </source>
</reference>
<dbReference type="CDD" id="cd22268">
    <property type="entry name" value="DPBB_RlpA-like"/>
    <property type="match status" value="1"/>
</dbReference>
<feature type="chain" id="PRO_5013410773" description="Endolytic peptidoglycan transglycosylase RlpA" evidence="5">
    <location>
        <begin position="25"/>
        <end position="162"/>
    </location>
</feature>
<dbReference type="Proteomes" id="UP000189935">
    <property type="component" value="Chromosome I"/>
</dbReference>
<name>A0A1M6ICX5_9BRAD</name>
<evidence type="ECO:0000259" key="6">
    <source>
        <dbReference type="Pfam" id="PF03330"/>
    </source>
</evidence>
<dbReference type="GO" id="GO:0000270">
    <property type="term" value="P:peptidoglycan metabolic process"/>
    <property type="evidence" value="ECO:0007669"/>
    <property type="project" value="UniProtKB-UniRule"/>
</dbReference>
<evidence type="ECO:0000256" key="4">
    <source>
        <dbReference type="RuleBase" id="RU003495"/>
    </source>
</evidence>
<evidence type="ECO:0000256" key="1">
    <source>
        <dbReference type="ARBA" id="ARBA00023239"/>
    </source>
</evidence>
<feature type="signal peptide" evidence="5">
    <location>
        <begin position="1"/>
        <end position="24"/>
    </location>
</feature>
<accession>A0A1M6ICX5</accession>
<keyword evidence="3" id="KW-0472">Membrane</keyword>